<dbReference type="WBParaSite" id="GPLIN_000859700">
    <property type="protein sequence ID" value="GPLIN_000859700"/>
    <property type="gene ID" value="GPLIN_000859700"/>
</dbReference>
<keyword evidence="1" id="KW-1185">Reference proteome</keyword>
<dbReference type="Proteomes" id="UP000050741">
    <property type="component" value="Unassembled WGS sequence"/>
</dbReference>
<dbReference type="AlphaFoldDB" id="A0A183C6V1"/>
<organism evidence="1 2">
    <name type="scientific">Globodera pallida</name>
    <name type="common">Potato cyst nematode worm</name>
    <name type="synonym">Heterodera pallida</name>
    <dbReference type="NCBI Taxonomy" id="36090"/>
    <lineage>
        <taxon>Eukaryota</taxon>
        <taxon>Metazoa</taxon>
        <taxon>Ecdysozoa</taxon>
        <taxon>Nematoda</taxon>
        <taxon>Chromadorea</taxon>
        <taxon>Rhabditida</taxon>
        <taxon>Tylenchina</taxon>
        <taxon>Tylenchomorpha</taxon>
        <taxon>Tylenchoidea</taxon>
        <taxon>Heteroderidae</taxon>
        <taxon>Heteroderinae</taxon>
        <taxon>Globodera</taxon>
    </lineage>
</organism>
<proteinExistence type="predicted"/>
<evidence type="ECO:0000313" key="1">
    <source>
        <dbReference type="Proteomes" id="UP000050741"/>
    </source>
</evidence>
<name>A0A183C6V1_GLOPA</name>
<accession>A0A183C6V1</accession>
<reference evidence="1" key="1">
    <citation type="submission" date="2014-05" db="EMBL/GenBank/DDBJ databases">
        <title>The genome and life-stage specific transcriptomes of Globodera pallida elucidate key aspects of plant parasitism by a cyst nematode.</title>
        <authorList>
            <person name="Cotton J.A."/>
            <person name="Lilley C.J."/>
            <person name="Jones L.M."/>
            <person name="Kikuchi T."/>
            <person name="Reid A.J."/>
            <person name="Thorpe P."/>
            <person name="Tsai I.J."/>
            <person name="Beasley H."/>
            <person name="Blok V."/>
            <person name="Cock P.J.A."/>
            <person name="Van den Akker S.E."/>
            <person name="Holroyd N."/>
            <person name="Hunt M."/>
            <person name="Mantelin S."/>
            <person name="Naghra H."/>
            <person name="Pain A."/>
            <person name="Palomares-Rius J.E."/>
            <person name="Zarowiecki M."/>
            <person name="Berriman M."/>
            <person name="Jones J.T."/>
            <person name="Urwin P.E."/>
        </authorList>
    </citation>
    <scope>NUCLEOTIDE SEQUENCE [LARGE SCALE GENOMIC DNA]</scope>
    <source>
        <strain evidence="1">Lindley</strain>
    </source>
</reference>
<protein>
    <submittedName>
        <fullName evidence="2">Uncharacterized protein</fullName>
    </submittedName>
</protein>
<sequence length="111" mass="13111">MDNIFKYDVEEQRMIRNVKPWEQDPHYFKMTAQSEKSALDVLMAKVEPSSYGQQRNYSTIDISAKKYKFKKPTAVDRSLHKIVPSEPHYFKQMVCTVVFIGLFCMVGRRVR</sequence>
<reference evidence="2" key="2">
    <citation type="submission" date="2016-06" db="UniProtKB">
        <authorList>
            <consortium name="WormBaseParasite"/>
        </authorList>
    </citation>
    <scope>IDENTIFICATION</scope>
</reference>
<evidence type="ECO:0000313" key="2">
    <source>
        <dbReference type="WBParaSite" id="GPLIN_000859700"/>
    </source>
</evidence>